<proteinExistence type="predicted"/>
<dbReference type="RefSeq" id="WP_019194450.1">
    <property type="nucleotide sequence ID" value="NZ_LT629765.1"/>
</dbReference>
<dbReference type="NCBIfam" id="TIGR03988">
    <property type="entry name" value="antisig_RsrA"/>
    <property type="match status" value="1"/>
</dbReference>
<evidence type="ECO:0000259" key="1">
    <source>
        <dbReference type="Pfam" id="PF13490"/>
    </source>
</evidence>
<dbReference type="InterPro" id="IPR024020">
    <property type="entry name" value="Anit_sigma_mycothiol_RsrA"/>
</dbReference>
<dbReference type="EMBL" id="LT629765">
    <property type="protein sequence ID" value="SDS37595.1"/>
    <property type="molecule type" value="Genomic_DNA"/>
</dbReference>
<dbReference type="OrthoDB" id="3267840at2"/>
<name>A0A1H1RPF5_9CORY</name>
<gene>
    <name evidence="2" type="ORF">SAMN04488539_1551</name>
</gene>
<reference evidence="2 3" key="1">
    <citation type="submission" date="2016-10" db="EMBL/GenBank/DDBJ databases">
        <authorList>
            <person name="de Groot N.N."/>
        </authorList>
    </citation>
    <scope>NUCLEOTIDE SEQUENCE [LARGE SCALE GENOMIC DNA]</scope>
    <source>
        <strain evidence="2 3">DSM 45434</strain>
    </source>
</reference>
<dbReference type="STRING" id="1203190.GCA_000312345_01642"/>
<evidence type="ECO:0000313" key="2">
    <source>
        <dbReference type="EMBL" id="SDS37595.1"/>
    </source>
</evidence>
<feature type="domain" description="Putative zinc-finger" evidence="1">
    <location>
        <begin position="11"/>
        <end position="44"/>
    </location>
</feature>
<organism evidence="2 3">
    <name type="scientific">Corynebacterium timonense</name>
    <dbReference type="NCBI Taxonomy" id="441500"/>
    <lineage>
        <taxon>Bacteria</taxon>
        <taxon>Bacillati</taxon>
        <taxon>Actinomycetota</taxon>
        <taxon>Actinomycetes</taxon>
        <taxon>Mycobacteriales</taxon>
        <taxon>Corynebacteriaceae</taxon>
        <taxon>Corynebacterium</taxon>
    </lineage>
</organism>
<evidence type="ECO:0000313" key="3">
    <source>
        <dbReference type="Proteomes" id="UP000182237"/>
    </source>
</evidence>
<dbReference type="AlphaFoldDB" id="A0A1H1RPF5"/>
<dbReference type="InterPro" id="IPR027383">
    <property type="entry name" value="Znf_put"/>
</dbReference>
<dbReference type="Proteomes" id="UP000182237">
    <property type="component" value="Chromosome I"/>
</dbReference>
<dbReference type="eggNOG" id="ENOG50325R7">
    <property type="taxonomic scope" value="Bacteria"/>
</dbReference>
<dbReference type="Pfam" id="PF13490">
    <property type="entry name" value="zf-HC2"/>
    <property type="match status" value="1"/>
</dbReference>
<sequence>MGAGDQQNPSCHEARELLLELLDGNPTAARANEIRHALSACPECWGHLTAELEVRGLVRECCGQVHAPEQLRQRIITSLTTTTVSVTRYRIQP</sequence>
<accession>A0A1H1RPF5</accession>
<protein>
    <submittedName>
        <fullName evidence="2">Mycothiol system anti-sigma-R factor</fullName>
    </submittedName>
</protein>
<keyword evidence="3" id="KW-1185">Reference proteome</keyword>